<organism evidence="2 3">
    <name type="scientific">Dreissena polymorpha</name>
    <name type="common">Zebra mussel</name>
    <name type="synonym">Mytilus polymorpha</name>
    <dbReference type="NCBI Taxonomy" id="45954"/>
    <lineage>
        <taxon>Eukaryota</taxon>
        <taxon>Metazoa</taxon>
        <taxon>Spiralia</taxon>
        <taxon>Lophotrochozoa</taxon>
        <taxon>Mollusca</taxon>
        <taxon>Bivalvia</taxon>
        <taxon>Autobranchia</taxon>
        <taxon>Heteroconchia</taxon>
        <taxon>Euheterodonta</taxon>
        <taxon>Imparidentia</taxon>
        <taxon>Neoheterodontei</taxon>
        <taxon>Myida</taxon>
        <taxon>Dreissenoidea</taxon>
        <taxon>Dreissenidae</taxon>
        <taxon>Dreissena</taxon>
    </lineage>
</organism>
<gene>
    <name evidence="2" type="ORF">DPMN_128823</name>
</gene>
<feature type="region of interest" description="Disordered" evidence="1">
    <location>
        <begin position="19"/>
        <end position="38"/>
    </location>
</feature>
<dbReference type="EMBL" id="JAIWYP010000005">
    <property type="protein sequence ID" value="KAH3826896.1"/>
    <property type="molecule type" value="Genomic_DNA"/>
</dbReference>
<keyword evidence="3" id="KW-1185">Reference proteome</keyword>
<name>A0A9D4JWT2_DREPO</name>
<feature type="compositionally biased region" description="Low complexity" evidence="1">
    <location>
        <begin position="19"/>
        <end position="34"/>
    </location>
</feature>
<dbReference type="Proteomes" id="UP000828390">
    <property type="component" value="Unassembled WGS sequence"/>
</dbReference>
<reference evidence="2" key="2">
    <citation type="submission" date="2020-11" db="EMBL/GenBank/DDBJ databases">
        <authorList>
            <person name="McCartney M.A."/>
            <person name="Auch B."/>
            <person name="Kono T."/>
            <person name="Mallez S."/>
            <person name="Becker A."/>
            <person name="Gohl D.M."/>
            <person name="Silverstein K.A.T."/>
            <person name="Koren S."/>
            <person name="Bechman K.B."/>
            <person name="Herman A."/>
            <person name="Abrahante J.E."/>
            <person name="Garbe J."/>
        </authorList>
    </citation>
    <scope>NUCLEOTIDE SEQUENCE</scope>
    <source>
        <strain evidence="2">Duluth1</strain>
        <tissue evidence="2">Whole animal</tissue>
    </source>
</reference>
<dbReference type="AlphaFoldDB" id="A0A9D4JWT2"/>
<reference evidence="2" key="1">
    <citation type="journal article" date="2019" name="bioRxiv">
        <title>The Genome of the Zebra Mussel, Dreissena polymorpha: A Resource for Invasive Species Research.</title>
        <authorList>
            <person name="McCartney M.A."/>
            <person name="Auch B."/>
            <person name="Kono T."/>
            <person name="Mallez S."/>
            <person name="Zhang Y."/>
            <person name="Obille A."/>
            <person name="Becker A."/>
            <person name="Abrahante J.E."/>
            <person name="Garbe J."/>
            <person name="Badalamenti J.P."/>
            <person name="Herman A."/>
            <person name="Mangelson H."/>
            <person name="Liachko I."/>
            <person name="Sullivan S."/>
            <person name="Sone E.D."/>
            <person name="Koren S."/>
            <person name="Silverstein K.A.T."/>
            <person name="Beckman K.B."/>
            <person name="Gohl D.M."/>
        </authorList>
    </citation>
    <scope>NUCLEOTIDE SEQUENCE</scope>
    <source>
        <strain evidence="2">Duluth1</strain>
        <tissue evidence="2">Whole animal</tissue>
    </source>
</reference>
<evidence type="ECO:0000256" key="1">
    <source>
        <dbReference type="SAM" id="MobiDB-lite"/>
    </source>
</evidence>
<protein>
    <submittedName>
        <fullName evidence="2">Uncharacterized protein</fullName>
    </submittedName>
</protein>
<comment type="caution">
    <text evidence="2">The sequence shown here is derived from an EMBL/GenBank/DDBJ whole genome shotgun (WGS) entry which is preliminary data.</text>
</comment>
<evidence type="ECO:0000313" key="3">
    <source>
        <dbReference type="Proteomes" id="UP000828390"/>
    </source>
</evidence>
<sequence>MFPHNHPCFLWQFTKASTDSAGAGAASPPVTSPTQTSNPVLAEKKDYTETRIQVGTHMFQCVGKSIFGFKHIQHLCCSVFPRRAKGHGALHSKRAFYHAI</sequence>
<evidence type="ECO:0000313" key="2">
    <source>
        <dbReference type="EMBL" id="KAH3826896.1"/>
    </source>
</evidence>
<proteinExistence type="predicted"/>
<accession>A0A9D4JWT2</accession>